<protein>
    <submittedName>
        <fullName evidence="1">Uncharacterized protein</fullName>
    </submittedName>
</protein>
<gene>
    <name evidence="1" type="ORF">KHY36_12695</name>
</gene>
<name>A0A943DBL7_9FIRM</name>
<accession>A0A943DBL7</accession>
<comment type="caution">
    <text evidence="1">The sequence shown here is derived from an EMBL/GenBank/DDBJ whole genome shotgun (WGS) entry which is preliminary data.</text>
</comment>
<dbReference type="Gene3D" id="6.10.250.1910">
    <property type="match status" value="1"/>
</dbReference>
<organism evidence="1 2">
    <name type="scientific">Subdoligranulum variabile</name>
    <dbReference type="NCBI Taxonomy" id="214851"/>
    <lineage>
        <taxon>Bacteria</taxon>
        <taxon>Bacillati</taxon>
        <taxon>Bacillota</taxon>
        <taxon>Clostridia</taxon>
        <taxon>Eubacteriales</taxon>
        <taxon>Oscillospiraceae</taxon>
        <taxon>Subdoligranulum</taxon>
    </lineage>
</organism>
<evidence type="ECO:0000313" key="1">
    <source>
        <dbReference type="EMBL" id="MBS5333371.1"/>
    </source>
</evidence>
<proteinExistence type="predicted"/>
<evidence type="ECO:0000313" key="2">
    <source>
        <dbReference type="Proteomes" id="UP000759273"/>
    </source>
</evidence>
<dbReference type="Proteomes" id="UP000759273">
    <property type="component" value="Unassembled WGS sequence"/>
</dbReference>
<dbReference type="EMBL" id="JAGZGG010000040">
    <property type="protein sequence ID" value="MBS5333371.1"/>
    <property type="molecule type" value="Genomic_DNA"/>
</dbReference>
<reference evidence="1" key="1">
    <citation type="submission" date="2021-02" db="EMBL/GenBank/DDBJ databases">
        <title>Infant gut strain persistence is associated with maternal origin, phylogeny, and functional potential including surface adhesion and iron acquisition.</title>
        <authorList>
            <person name="Lou Y.C."/>
        </authorList>
    </citation>
    <scope>NUCLEOTIDE SEQUENCE</scope>
    <source>
        <strain evidence="1">L3_101_000M1_dasL3_101_000M1_concoct_87</strain>
    </source>
</reference>
<dbReference type="AlphaFoldDB" id="A0A943DBL7"/>
<sequence>MTDEELEHRLTAVENRAQSNTHRLDELGKLTDAVNGMNTNIKLTIQQLETTNRSLEVVTAQNKKQDDRLTALEKAPGVFGNKLWWAVIAALIAGFVASELARYLH</sequence>